<dbReference type="InterPro" id="IPR016024">
    <property type="entry name" value="ARM-type_fold"/>
</dbReference>
<reference evidence="1 2" key="1">
    <citation type="submission" date="2016-05" db="EMBL/GenBank/DDBJ databases">
        <title>Genomic and physiological characterization of Planctopirus sp. isolated from fresh water lake.</title>
        <authorList>
            <person name="Subhash Y."/>
            <person name="Ramana C."/>
        </authorList>
    </citation>
    <scope>NUCLEOTIDE SEQUENCE [LARGE SCALE GENOMIC DNA]</scope>
    <source>
        <strain evidence="1 2">JC280</strain>
    </source>
</reference>
<keyword evidence="2" id="KW-1185">Reference proteome</keyword>
<organism evidence="1 2">
    <name type="scientific">Planctopirus hydrillae</name>
    <dbReference type="NCBI Taxonomy" id="1841610"/>
    <lineage>
        <taxon>Bacteria</taxon>
        <taxon>Pseudomonadati</taxon>
        <taxon>Planctomycetota</taxon>
        <taxon>Planctomycetia</taxon>
        <taxon>Planctomycetales</taxon>
        <taxon>Planctomycetaceae</taxon>
        <taxon>Planctopirus</taxon>
    </lineage>
</organism>
<dbReference type="Gene3D" id="1.25.10.90">
    <property type="match status" value="1"/>
</dbReference>
<dbReference type="EMBL" id="LYDR01000039">
    <property type="protein sequence ID" value="ODA34888.1"/>
    <property type="molecule type" value="Genomic_DNA"/>
</dbReference>
<dbReference type="SUPFAM" id="SSF48371">
    <property type="entry name" value="ARM repeat"/>
    <property type="match status" value="1"/>
</dbReference>
<evidence type="ECO:0000313" key="2">
    <source>
        <dbReference type="Proteomes" id="UP000094828"/>
    </source>
</evidence>
<dbReference type="STRING" id="1841610.A6X21_04370"/>
<gene>
    <name evidence="1" type="ORF">A6X21_04370</name>
</gene>
<dbReference type="AlphaFoldDB" id="A0A1C3ENT5"/>
<accession>A0A1C3ENT5</accession>
<dbReference type="PANTHER" id="PTHR41291">
    <property type="entry name" value="DNA ALKYLATION REPAIR PROTEIN"/>
    <property type="match status" value="1"/>
</dbReference>
<dbReference type="RefSeq" id="WP_068846385.1">
    <property type="nucleotide sequence ID" value="NZ_LYDR01000039.1"/>
</dbReference>
<dbReference type="Proteomes" id="UP000094828">
    <property type="component" value="Unassembled WGS sequence"/>
</dbReference>
<evidence type="ECO:0000313" key="1">
    <source>
        <dbReference type="EMBL" id="ODA34888.1"/>
    </source>
</evidence>
<proteinExistence type="predicted"/>
<name>A0A1C3ENT5_9PLAN</name>
<comment type="caution">
    <text evidence="1">The sequence shown here is derived from an EMBL/GenBank/DDBJ whole genome shotgun (WGS) entry which is preliminary data.</text>
</comment>
<protein>
    <submittedName>
        <fullName evidence="1">DNA alkylation repair protein</fullName>
    </submittedName>
</protein>
<dbReference type="Pfam" id="PF08713">
    <property type="entry name" value="DNA_alkylation"/>
    <property type="match status" value="1"/>
</dbReference>
<dbReference type="PANTHER" id="PTHR41291:SF1">
    <property type="entry name" value="DNA ALKYLATION REPAIR PROTEIN"/>
    <property type="match status" value="1"/>
</dbReference>
<dbReference type="InterPro" id="IPR014825">
    <property type="entry name" value="DNA_alkylation"/>
</dbReference>
<sequence>MTAEEIVAQLQKLGSEGTAKVLRKHGAHDPCLGVKIGDMKPLQKQIKKNYPLSLELYDTGIYDAMYLAGLIAEPELMTKKDLTQWVKTASKPIANFVVGPTAAGSPAGWNIALAWIKSRKEIENIAGWSTLSAMASIYPDEKLDLTEYQRLLAEVESQIHAAKDAVRYQMNSFVISVGSYLCPLTEVAIETGNRIGRLKVDMGDTDCNVPFAPEYIQKVKDRGNLGKKRKSAMC</sequence>
<dbReference type="OrthoDB" id="9801369at2"/>